<evidence type="ECO:0000256" key="1">
    <source>
        <dbReference type="SAM" id="SignalP"/>
    </source>
</evidence>
<dbReference type="NCBIfam" id="TIGR03370">
    <property type="entry name" value="VPLPA-CTERM"/>
    <property type="match status" value="1"/>
</dbReference>
<evidence type="ECO:0000259" key="2">
    <source>
        <dbReference type="Pfam" id="PF07589"/>
    </source>
</evidence>
<accession>A0A6N9HGW1</accession>
<dbReference type="InterPro" id="IPR013424">
    <property type="entry name" value="Ice-binding_C"/>
</dbReference>
<dbReference type="EMBL" id="WWCJ01000007">
    <property type="protein sequence ID" value="MYN02794.1"/>
    <property type="molecule type" value="Genomic_DNA"/>
</dbReference>
<dbReference type="RefSeq" id="WP_161025784.1">
    <property type="nucleotide sequence ID" value="NZ_WWCJ01000007.1"/>
</dbReference>
<keyword evidence="4" id="KW-1185">Reference proteome</keyword>
<dbReference type="AlphaFoldDB" id="A0A6N9HGW1"/>
<dbReference type="Pfam" id="PF07589">
    <property type="entry name" value="PEP-CTERM"/>
    <property type="match status" value="1"/>
</dbReference>
<organism evidence="3 4">
    <name type="scientific">Pseudoduganella guangdongensis</name>
    <dbReference type="NCBI Taxonomy" id="2692179"/>
    <lineage>
        <taxon>Bacteria</taxon>
        <taxon>Pseudomonadati</taxon>
        <taxon>Pseudomonadota</taxon>
        <taxon>Betaproteobacteria</taxon>
        <taxon>Burkholderiales</taxon>
        <taxon>Oxalobacteraceae</taxon>
        <taxon>Telluria group</taxon>
        <taxon>Pseudoduganella</taxon>
    </lineage>
</organism>
<proteinExistence type="predicted"/>
<dbReference type="InterPro" id="IPR022472">
    <property type="entry name" value="VPLPA-CTERM"/>
</dbReference>
<evidence type="ECO:0000313" key="3">
    <source>
        <dbReference type="EMBL" id="MYN02794.1"/>
    </source>
</evidence>
<reference evidence="3 4" key="1">
    <citation type="submission" date="2019-12" db="EMBL/GenBank/DDBJ databases">
        <title>Novel species isolated from a subtropical stream in China.</title>
        <authorList>
            <person name="Lu H."/>
        </authorList>
    </citation>
    <scope>NUCLEOTIDE SEQUENCE [LARGE SCALE GENOMIC DNA]</scope>
    <source>
        <strain evidence="3 4">DS3</strain>
    </source>
</reference>
<protein>
    <submittedName>
        <fullName evidence="3">VPLPA-CTERM sorting domain-containing protein</fullName>
    </submittedName>
</protein>
<keyword evidence="1" id="KW-0732">Signal</keyword>
<feature type="chain" id="PRO_5026791138" evidence="1">
    <location>
        <begin position="21"/>
        <end position="217"/>
    </location>
</feature>
<comment type="caution">
    <text evidence="3">The sequence shown here is derived from an EMBL/GenBank/DDBJ whole genome shotgun (WGS) entry which is preliminary data.</text>
</comment>
<sequence length="217" mass="22409">MKIATLLASALLSAAATAHAGVIDSTGHPGTVGSFGEPHTATYGQTFSLAGNHVLNAFSLYLTGEVFAPVHFKAYVYEWNGLHATGNALYSSGAQSFGGAGPGSAKEFAFNTGSLSLVDGKTYVAFLSTTGLFDGVLSTARMPVAPNDAIAGGSFVYMNNGSVFDWLTNTTWNARAHDVWFKASYDAGSAADVPLPATLPLLGAGLLALGLVRRRKG</sequence>
<name>A0A6N9HGW1_9BURK</name>
<dbReference type="Proteomes" id="UP000448575">
    <property type="component" value="Unassembled WGS sequence"/>
</dbReference>
<feature type="domain" description="Ice-binding protein C-terminal" evidence="2">
    <location>
        <begin position="192"/>
        <end position="214"/>
    </location>
</feature>
<feature type="signal peptide" evidence="1">
    <location>
        <begin position="1"/>
        <end position="20"/>
    </location>
</feature>
<evidence type="ECO:0000313" key="4">
    <source>
        <dbReference type="Proteomes" id="UP000448575"/>
    </source>
</evidence>
<gene>
    <name evidence="3" type="ORF">GTP41_11855</name>
</gene>